<dbReference type="EMBL" id="FMSP01000008">
    <property type="protein sequence ID" value="SCV72290.1"/>
    <property type="molecule type" value="Genomic_DNA"/>
</dbReference>
<feature type="compositionally biased region" description="Basic and acidic residues" evidence="1">
    <location>
        <begin position="341"/>
        <end position="353"/>
    </location>
</feature>
<feature type="region of interest" description="Disordered" evidence="1">
    <location>
        <begin position="69"/>
        <end position="98"/>
    </location>
</feature>
<evidence type="ECO:0000256" key="1">
    <source>
        <dbReference type="SAM" id="MobiDB-lite"/>
    </source>
</evidence>
<feature type="region of interest" description="Disordered" evidence="1">
    <location>
        <begin position="276"/>
        <end position="303"/>
    </location>
</feature>
<keyword evidence="4" id="KW-1185">Reference proteome</keyword>
<organism evidence="3 4">
    <name type="scientific">Microbotryum intermedium</name>
    <dbReference type="NCBI Taxonomy" id="269621"/>
    <lineage>
        <taxon>Eukaryota</taxon>
        <taxon>Fungi</taxon>
        <taxon>Dikarya</taxon>
        <taxon>Basidiomycota</taxon>
        <taxon>Pucciniomycotina</taxon>
        <taxon>Microbotryomycetes</taxon>
        <taxon>Microbotryales</taxon>
        <taxon>Microbotryaceae</taxon>
        <taxon>Microbotryum</taxon>
    </lineage>
</organism>
<feature type="compositionally biased region" description="Polar residues" evidence="1">
    <location>
        <begin position="276"/>
        <end position="289"/>
    </location>
</feature>
<evidence type="ECO:0000313" key="3">
    <source>
        <dbReference type="EMBL" id="SCV72290.1"/>
    </source>
</evidence>
<feature type="region of interest" description="Disordered" evidence="1">
    <location>
        <begin position="1"/>
        <end position="28"/>
    </location>
</feature>
<name>A0A238FEN2_9BASI</name>
<dbReference type="AlphaFoldDB" id="A0A238FEN2"/>
<feature type="region of interest" description="Disordered" evidence="1">
    <location>
        <begin position="147"/>
        <end position="170"/>
    </location>
</feature>
<evidence type="ECO:0000256" key="2">
    <source>
        <dbReference type="SAM" id="Phobius"/>
    </source>
</evidence>
<proteinExistence type="predicted"/>
<sequence length="362" mass="38522">MAFSLPETTSNPSDRKDGAATPSKNPFAKLTSLDPSKKYTLVFLVSVGTTLLVTGASGGRLLKRFKMTPSTAPAGSASSSATTSNAAPSTSTAPIAAAPRPAQVVKKGLLARVLKPTPGTSTSTPLVASQIQPLVIPPRQLFADPFSLPSSSSSSSSSSGRGRSSILRSWSSNRNDPTAYFLPNALISSQSSIFASNVDLEDRLHNDGTLEEPSRGELGFNPAHDAFKALAIATAITLSLFSAGVYGLIKWYKVDDLKSLALAISYDVAPKLTGPNQPTVPTWAQPTSEADSEPELDLTDRPSNEILTPEETSYWASFKAQLDKEAEEHESRKIQQWQELQEARGRSALEGRGEGMWGSVAR</sequence>
<feature type="transmembrane region" description="Helical" evidence="2">
    <location>
        <begin position="229"/>
        <end position="249"/>
    </location>
</feature>
<feature type="region of interest" description="Disordered" evidence="1">
    <location>
        <begin position="326"/>
        <end position="362"/>
    </location>
</feature>
<reference evidence="4" key="1">
    <citation type="submission" date="2016-09" db="EMBL/GenBank/DDBJ databases">
        <authorList>
            <person name="Jeantristanb JTB J.-T."/>
            <person name="Ricardo R."/>
        </authorList>
    </citation>
    <scope>NUCLEOTIDE SEQUENCE [LARGE SCALE GENOMIC DNA]</scope>
</reference>
<dbReference type="OrthoDB" id="5346979at2759"/>
<keyword evidence="2" id="KW-0812">Transmembrane</keyword>
<feature type="compositionally biased region" description="Polar residues" evidence="1">
    <location>
        <begin position="1"/>
        <end position="12"/>
    </location>
</feature>
<keyword evidence="2" id="KW-1133">Transmembrane helix</keyword>
<keyword evidence="2" id="KW-0472">Membrane</keyword>
<dbReference type="Proteomes" id="UP000198372">
    <property type="component" value="Unassembled WGS sequence"/>
</dbReference>
<protein>
    <submittedName>
        <fullName evidence="3">BQ2448_4984 protein</fullName>
    </submittedName>
</protein>
<gene>
    <name evidence="3" type="ORF">BQ2448_4984</name>
</gene>
<accession>A0A238FEN2</accession>
<feature type="transmembrane region" description="Helical" evidence="2">
    <location>
        <begin position="39"/>
        <end position="62"/>
    </location>
</feature>
<dbReference type="STRING" id="269621.A0A238FEN2"/>
<evidence type="ECO:0000313" key="4">
    <source>
        <dbReference type="Proteomes" id="UP000198372"/>
    </source>
</evidence>